<name>A0A1H7WDM9_9LACT</name>
<reference evidence="3 4" key="1">
    <citation type="submission" date="2016-10" db="EMBL/GenBank/DDBJ databases">
        <authorList>
            <person name="de Groot N.N."/>
        </authorList>
    </citation>
    <scope>NUCLEOTIDE SEQUENCE [LARGE SCALE GENOMIC DNA]</scope>
    <source>
        <strain evidence="3 4">DSM 19182</strain>
    </source>
</reference>
<evidence type="ECO:0000313" key="4">
    <source>
        <dbReference type="Proteomes" id="UP000198548"/>
    </source>
</evidence>
<evidence type="ECO:0000313" key="5">
    <source>
        <dbReference type="Proteomes" id="UP000321425"/>
    </source>
</evidence>
<evidence type="ECO:0000313" key="2">
    <source>
        <dbReference type="EMBL" id="GEK89917.1"/>
    </source>
</evidence>
<dbReference type="AlphaFoldDB" id="A0A1H7WDM9"/>
<evidence type="ECO:0000256" key="1">
    <source>
        <dbReference type="SAM" id="Phobius"/>
    </source>
</evidence>
<dbReference type="EMBL" id="FOBL01000033">
    <property type="protein sequence ID" value="SEM19454.1"/>
    <property type="molecule type" value="Genomic_DNA"/>
</dbReference>
<dbReference type="Proteomes" id="UP000198548">
    <property type="component" value="Unassembled WGS sequence"/>
</dbReference>
<sequence length="268" mass="29652">MLASLSLIATHTPLKVAAQSATIPEKAATVNLQSSEILRPYDFDDFDYQSFLDEMVREIKEETGEEISAVLDQNSNVVISYYNEDNEKSEIVVDPVTSEAIIDGIDYGEIIETETFVDYSKVENFSIMSTSDWSPVYYHTTRNTIKKLTGDLSRGAIYTALIITAVVSVASGIGLTAPVLLSRAKTALTSFGFSVASTLTGDLLNGSWSYDTYRTKGLVSTGGSSYKQRAYRYQNGSFRANFKIGNYTSPTWITRGKTGAWWFATRPY</sequence>
<gene>
    <name evidence="2" type="ORF">APU01nite_19560</name>
    <name evidence="3" type="ORF">SAMN04488100_1337</name>
</gene>
<feature type="transmembrane region" description="Helical" evidence="1">
    <location>
        <begin position="156"/>
        <end position="181"/>
    </location>
</feature>
<keyword evidence="5" id="KW-1185">Reference proteome</keyword>
<dbReference type="EMBL" id="BJUX01000026">
    <property type="protein sequence ID" value="GEK89917.1"/>
    <property type="molecule type" value="Genomic_DNA"/>
</dbReference>
<keyword evidence="1" id="KW-0472">Membrane</keyword>
<accession>A0A1H7WDM9</accession>
<keyword evidence="1" id="KW-1133">Transmembrane helix</keyword>
<proteinExistence type="predicted"/>
<reference evidence="2 5" key="2">
    <citation type="submission" date="2019-07" db="EMBL/GenBank/DDBJ databases">
        <title>Whole genome shotgun sequence of Alkalibacterium putridalgicola NBRC 103243.</title>
        <authorList>
            <person name="Hosoyama A."/>
            <person name="Uohara A."/>
            <person name="Ohji S."/>
            <person name="Ichikawa N."/>
        </authorList>
    </citation>
    <scope>NUCLEOTIDE SEQUENCE [LARGE SCALE GENOMIC DNA]</scope>
    <source>
        <strain evidence="2 5">NBRC 103243</strain>
    </source>
</reference>
<protein>
    <submittedName>
        <fullName evidence="3">Uncharacterized protein</fullName>
    </submittedName>
</protein>
<evidence type="ECO:0000313" key="3">
    <source>
        <dbReference type="EMBL" id="SEM19454.1"/>
    </source>
</evidence>
<keyword evidence="1" id="KW-0812">Transmembrane</keyword>
<dbReference type="Proteomes" id="UP000321425">
    <property type="component" value="Unassembled WGS sequence"/>
</dbReference>
<organism evidence="3 4">
    <name type="scientific">Alkalibacterium putridalgicola</name>
    <dbReference type="NCBI Taxonomy" id="426703"/>
    <lineage>
        <taxon>Bacteria</taxon>
        <taxon>Bacillati</taxon>
        <taxon>Bacillota</taxon>
        <taxon>Bacilli</taxon>
        <taxon>Lactobacillales</taxon>
        <taxon>Carnobacteriaceae</taxon>
        <taxon>Alkalibacterium</taxon>
    </lineage>
</organism>